<proteinExistence type="predicted"/>
<feature type="region of interest" description="Disordered" evidence="1">
    <location>
        <begin position="76"/>
        <end position="103"/>
    </location>
</feature>
<comment type="caution">
    <text evidence="2">The sequence shown here is derived from an EMBL/GenBank/DDBJ whole genome shotgun (WGS) entry which is preliminary data.</text>
</comment>
<accession>A0AAV8R1L5</accession>
<evidence type="ECO:0000256" key="1">
    <source>
        <dbReference type="SAM" id="MobiDB-lite"/>
    </source>
</evidence>
<name>A0AAV8R1L5_ENSVE</name>
<evidence type="ECO:0000313" key="2">
    <source>
        <dbReference type="EMBL" id="KAJ8486547.1"/>
    </source>
</evidence>
<sequence length="103" mass="11255">MSRCRGLLREGPPPPPFLLRKPIPFSRCRSHSCSSSSAFAPCRASRTAPFLLPFLESSVPKRQPSRTTIGPVFLLLPDSPPPSHDRQSGGTKSRCNSVRLVVS</sequence>
<dbReference type="AlphaFoldDB" id="A0AAV8R1L5"/>
<protein>
    <submittedName>
        <fullName evidence="2">Uncharacterized protein</fullName>
    </submittedName>
</protein>
<evidence type="ECO:0000313" key="3">
    <source>
        <dbReference type="Proteomes" id="UP001222027"/>
    </source>
</evidence>
<keyword evidence="3" id="KW-1185">Reference proteome</keyword>
<gene>
    <name evidence="2" type="ORF">OPV22_019032</name>
</gene>
<dbReference type="Proteomes" id="UP001222027">
    <property type="component" value="Unassembled WGS sequence"/>
</dbReference>
<reference evidence="2 3" key="1">
    <citation type="submission" date="2022-12" db="EMBL/GenBank/DDBJ databases">
        <title>Chromosome-scale assembly of the Ensete ventricosum genome.</title>
        <authorList>
            <person name="Dussert Y."/>
            <person name="Stocks J."/>
            <person name="Wendawek A."/>
            <person name="Woldeyes F."/>
            <person name="Nichols R.A."/>
            <person name="Borrell J.S."/>
        </authorList>
    </citation>
    <scope>NUCLEOTIDE SEQUENCE [LARGE SCALE GENOMIC DNA]</scope>
    <source>
        <strain evidence="3">cv. Maze</strain>
        <tissue evidence="2">Seeds</tissue>
    </source>
</reference>
<organism evidence="2 3">
    <name type="scientific">Ensete ventricosum</name>
    <name type="common">Abyssinian banana</name>
    <name type="synonym">Musa ensete</name>
    <dbReference type="NCBI Taxonomy" id="4639"/>
    <lineage>
        <taxon>Eukaryota</taxon>
        <taxon>Viridiplantae</taxon>
        <taxon>Streptophyta</taxon>
        <taxon>Embryophyta</taxon>
        <taxon>Tracheophyta</taxon>
        <taxon>Spermatophyta</taxon>
        <taxon>Magnoliopsida</taxon>
        <taxon>Liliopsida</taxon>
        <taxon>Zingiberales</taxon>
        <taxon>Musaceae</taxon>
        <taxon>Ensete</taxon>
    </lineage>
</organism>
<dbReference type="EMBL" id="JAQQAF010000005">
    <property type="protein sequence ID" value="KAJ8486547.1"/>
    <property type="molecule type" value="Genomic_DNA"/>
</dbReference>